<dbReference type="GO" id="GO:0008289">
    <property type="term" value="F:lipid binding"/>
    <property type="evidence" value="ECO:0007669"/>
    <property type="project" value="UniProtKB-KW"/>
</dbReference>
<keyword evidence="3 10" id="KW-0812">Transmembrane</keyword>
<dbReference type="PANTHER" id="PTHR13466:SF0">
    <property type="entry name" value="SMP-LTD DOMAIN-CONTAINING PROTEIN"/>
    <property type="match status" value="1"/>
</dbReference>
<feature type="domain" description="SMP-LTD" evidence="11">
    <location>
        <begin position="811"/>
        <end position="1163"/>
    </location>
</feature>
<evidence type="ECO:0000256" key="7">
    <source>
        <dbReference type="ARBA" id="ARBA00023121"/>
    </source>
</evidence>
<reference evidence="12" key="1">
    <citation type="submission" date="2024-06" db="EMBL/GenBank/DDBJ databases">
        <authorList>
            <person name="Liu X."/>
            <person name="Lenzi L."/>
            <person name="Haldenby T S."/>
            <person name="Uol C."/>
        </authorList>
    </citation>
    <scope>NUCLEOTIDE SEQUENCE</scope>
</reference>
<feature type="compositionally biased region" description="Polar residues" evidence="9">
    <location>
        <begin position="159"/>
        <end position="173"/>
    </location>
</feature>
<evidence type="ECO:0000256" key="10">
    <source>
        <dbReference type="SAM" id="Phobius"/>
    </source>
</evidence>
<dbReference type="SMART" id="SM00233">
    <property type="entry name" value="PH"/>
    <property type="match status" value="1"/>
</dbReference>
<dbReference type="EMBL" id="CAXLJL010000123">
    <property type="protein sequence ID" value="CAL5132407.1"/>
    <property type="molecule type" value="Genomic_DNA"/>
</dbReference>
<organism evidence="12 13">
    <name type="scientific">Calicophoron daubneyi</name>
    <name type="common">Rumen fluke</name>
    <name type="synonym">Paramphistomum daubneyi</name>
    <dbReference type="NCBI Taxonomy" id="300641"/>
    <lineage>
        <taxon>Eukaryota</taxon>
        <taxon>Metazoa</taxon>
        <taxon>Spiralia</taxon>
        <taxon>Lophotrochozoa</taxon>
        <taxon>Platyhelminthes</taxon>
        <taxon>Trematoda</taxon>
        <taxon>Digenea</taxon>
        <taxon>Plagiorchiida</taxon>
        <taxon>Pronocephalata</taxon>
        <taxon>Paramphistomoidea</taxon>
        <taxon>Paramphistomidae</taxon>
        <taxon>Calicophoron</taxon>
    </lineage>
</organism>
<feature type="compositionally biased region" description="Low complexity" evidence="9">
    <location>
        <begin position="174"/>
        <end position="187"/>
    </location>
</feature>
<feature type="transmembrane region" description="Helical" evidence="10">
    <location>
        <begin position="359"/>
        <end position="381"/>
    </location>
</feature>
<dbReference type="GO" id="GO:0006869">
    <property type="term" value="P:lipid transport"/>
    <property type="evidence" value="ECO:0007669"/>
    <property type="project" value="UniProtKB-KW"/>
</dbReference>
<evidence type="ECO:0000313" key="13">
    <source>
        <dbReference type="Proteomes" id="UP001497525"/>
    </source>
</evidence>
<keyword evidence="4" id="KW-0256">Endoplasmic reticulum</keyword>
<keyword evidence="8 10" id="KW-0472">Membrane</keyword>
<evidence type="ECO:0000256" key="5">
    <source>
        <dbReference type="ARBA" id="ARBA00022989"/>
    </source>
</evidence>
<comment type="subcellular location">
    <subcellularLocation>
        <location evidence="1">Endoplasmic reticulum membrane</location>
    </subcellularLocation>
</comment>
<evidence type="ECO:0000256" key="6">
    <source>
        <dbReference type="ARBA" id="ARBA00023055"/>
    </source>
</evidence>
<accession>A0AAV2T858</accession>
<feature type="compositionally biased region" description="Low complexity" evidence="9">
    <location>
        <begin position="926"/>
        <end position="942"/>
    </location>
</feature>
<protein>
    <recommendedName>
        <fullName evidence="11">SMP-LTD domain-containing protein</fullName>
    </recommendedName>
</protein>
<proteinExistence type="predicted"/>
<dbReference type="AlphaFoldDB" id="A0AAV2T858"/>
<dbReference type="InterPro" id="IPR031468">
    <property type="entry name" value="SMP_LBD"/>
</dbReference>
<keyword evidence="7" id="KW-0446">Lipid-binding</keyword>
<name>A0AAV2T858_CALDB</name>
<evidence type="ECO:0000256" key="9">
    <source>
        <dbReference type="SAM" id="MobiDB-lite"/>
    </source>
</evidence>
<evidence type="ECO:0000256" key="1">
    <source>
        <dbReference type="ARBA" id="ARBA00004586"/>
    </source>
</evidence>
<feature type="compositionally biased region" description="Polar residues" evidence="9">
    <location>
        <begin position="133"/>
        <end position="148"/>
    </location>
</feature>
<keyword evidence="2" id="KW-0813">Transport</keyword>
<dbReference type="GO" id="GO:0005789">
    <property type="term" value="C:endoplasmic reticulum membrane"/>
    <property type="evidence" value="ECO:0007669"/>
    <property type="project" value="UniProtKB-SubCell"/>
</dbReference>
<evidence type="ECO:0000256" key="4">
    <source>
        <dbReference type="ARBA" id="ARBA00022824"/>
    </source>
</evidence>
<sequence>MPKGVARLPGFMQRSSTPNRASYQLVGSISFSTNQDDDIVGLDEAISLGNRSSPVSMPSSSNLVSNDSHLRESPESGGIPTFEKEKSPPLPEEFEVAVEATTVAEENSRENTEQAVSDSAASGPGIVNVPLLSDSSGLNSETTQSITASKERPLKHETNSSVPEFPSTTNCFESASASSPSSSSKPIPIRPPPFQPHRKIEKSLNWSNVVAAADIHALLDSFSSASKGAVPNDLEKELRQVNMDHLGALSPPKFQIPSEEITSVEFSNAEVRFDNDIDDKTTENDHLLGLVAENIRESGSTNQPERLSKQNKPPISAEPPISPSFVKDPAQSKRVPTDAARKLNRTNKRTRKSTPSSPISTSASSLLICAAILILSAAYFFSTFVWGIAVGATTTTLLFWLYHFLWPTKFDPNNPICPISGLPFRKLCCSLHCPQRGNGSINYHDVWWPIYSPALPPLRTGVPQLRDLKPLTVPHMIDEDSASGTNAGPLGVGLSFKLDKNDRPVYKGWLNETLEYDAETHRISQTHSVFLTLEGSQLRVQRPRRNISRRSMWNEELPSVSATRFQTQRIYDLVHARVSLLPVGLVSKRLWSKKYPICVSIPSQSKAMYCERDRKQSLPSSTSSPNMLYAASSTGNTTNGIDDGGADTNTNEVSGTNAPLKEYPDDDFTLVTYNGAQAETFYLFARTCREKEAWFGRLRAASLGVPLMWTPQLAVQKFLVNTSNGASTNPSIPLDNESDVDNRAEKEFSAEMKLDSTEKNLTTAYPSAFGIPGSREPLYVTYVRYMAKYMPAGWLVRGAQALRLNVNHITCDPNLVWLNAFLGRIFWDFIREVYWLERVRDKIQAKLKKIHLPQFITELIVVGIDLGSELPVIRRIGKPFLDAQGLWFEVDLAYAGGFSVSLETSVNLMRWNQKTRLERESAMLQDDVSASSPPAGSPGVDANLIPTVRRSSRLGAYLSEEEDSADSSSDSDLIADQKPSTSGSSGGLHRGSYSVLPSLIAKTQEDDRAVVADNSVNLPSALTSKKKLIRIVDRITKSSYFQKAVDNKLVQRGMELLSNTPIVLEAEVQMLSGTLMVNIPPPSSDRLWYGFRPNPQLRVKVRPRVGEKAVTMTRILEWIENRIMLEFQACPRIFLSSYHVHGQRKYLQKRVVVLPNMDDVSIPLLLSDVTAGFF</sequence>
<dbReference type="PANTHER" id="PTHR13466">
    <property type="entry name" value="TEX2 PROTEIN-RELATED"/>
    <property type="match status" value="1"/>
</dbReference>
<feature type="compositionally biased region" description="Basic residues" evidence="9">
    <location>
        <begin position="342"/>
        <end position="352"/>
    </location>
</feature>
<evidence type="ECO:0000256" key="3">
    <source>
        <dbReference type="ARBA" id="ARBA00022692"/>
    </source>
</evidence>
<evidence type="ECO:0000259" key="11">
    <source>
        <dbReference type="PROSITE" id="PS51847"/>
    </source>
</evidence>
<gene>
    <name evidence="12" type="ORF">CDAUBV1_LOCUS5236</name>
</gene>
<dbReference type="Proteomes" id="UP001497525">
    <property type="component" value="Unassembled WGS sequence"/>
</dbReference>
<dbReference type="PROSITE" id="PS51847">
    <property type="entry name" value="SMP"/>
    <property type="match status" value="1"/>
</dbReference>
<feature type="transmembrane region" description="Helical" evidence="10">
    <location>
        <begin position="388"/>
        <end position="406"/>
    </location>
</feature>
<evidence type="ECO:0000256" key="2">
    <source>
        <dbReference type="ARBA" id="ARBA00022448"/>
    </source>
</evidence>
<comment type="caution">
    <text evidence="12">The sequence shown here is derived from an EMBL/GenBank/DDBJ whole genome shotgun (WGS) entry which is preliminary data.</text>
</comment>
<evidence type="ECO:0000313" key="12">
    <source>
        <dbReference type="EMBL" id="CAL5132407.1"/>
    </source>
</evidence>
<feature type="compositionally biased region" description="Basic and acidic residues" evidence="9">
    <location>
        <begin position="149"/>
        <end position="158"/>
    </location>
</feature>
<dbReference type="CDD" id="cd21675">
    <property type="entry name" value="SMP_TEX2"/>
    <property type="match status" value="1"/>
</dbReference>
<evidence type="ECO:0000256" key="8">
    <source>
        <dbReference type="ARBA" id="ARBA00023136"/>
    </source>
</evidence>
<dbReference type="InterPro" id="IPR001849">
    <property type="entry name" value="PH_domain"/>
</dbReference>
<keyword evidence="6" id="KW-0445">Lipid transport</keyword>
<keyword evidence="5 10" id="KW-1133">Transmembrane helix</keyword>
<feature type="region of interest" description="Disordered" evidence="9">
    <location>
        <begin position="922"/>
        <end position="944"/>
    </location>
</feature>
<feature type="compositionally biased region" description="Low complexity" evidence="9">
    <location>
        <begin position="52"/>
        <end position="67"/>
    </location>
</feature>
<feature type="region of interest" description="Disordered" evidence="9">
    <location>
        <begin position="49"/>
        <end position="198"/>
    </location>
</feature>
<feature type="region of interest" description="Disordered" evidence="9">
    <location>
        <begin position="294"/>
        <end position="361"/>
    </location>
</feature>
<feature type="region of interest" description="Disordered" evidence="9">
    <location>
        <begin position="959"/>
        <end position="989"/>
    </location>
</feature>